<protein>
    <submittedName>
        <fullName evidence="2">Uncharacterized protein</fullName>
    </submittedName>
</protein>
<evidence type="ECO:0000313" key="3">
    <source>
        <dbReference type="Proteomes" id="UP000030689"/>
    </source>
</evidence>
<dbReference type="EMBL" id="KI517408">
    <property type="protein sequence ID" value="ESQ47857.1"/>
    <property type="molecule type" value="Genomic_DNA"/>
</dbReference>
<dbReference type="KEGG" id="eus:EUTSA_v10021872mg"/>
<proteinExistence type="predicted"/>
<keyword evidence="3" id="KW-1185">Reference proteome</keyword>
<sequence length="74" mass="8591">MNESRKISQNHDPKNKALENQRDRQTENEKTLKKRKFPQDQQQHLSETSDSISLLLALSAKPNKQSTETNTEKV</sequence>
<evidence type="ECO:0000256" key="1">
    <source>
        <dbReference type="SAM" id="MobiDB-lite"/>
    </source>
</evidence>
<reference evidence="2 3" key="1">
    <citation type="journal article" date="2013" name="Front. Plant Sci.">
        <title>The Reference Genome of the Halophytic Plant Eutrema salsugineum.</title>
        <authorList>
            <person name="Yang R."/>
            <person name="Jarvis D.E."/>
            <person name="Chen H."/>
            <person name="Beilstein M.A."/>
            <person name="Grimwood J."/>
            <person name="Jenkins J."/>
            <person name="Shu S."/>
            <person name="Prochnik S."/>
            <person name="Xin M."/>
            <person name="Ma C."/>
            <person name="Schmutz J."/>
            <person name="Wing R.A."/>
            <person name="Mitchell-Olds T."/>
            <person name="Schumaker K.S."/>
            <person name="Wang X."/>
        </authorList>
    </citation>
    <scope>NUCLEOTIDE SEQUENCE [LARGE SCALE GENOMIC DNA]</scope>
</reference>
<accession>V4LZA0</accession>
<feature type="compositionally biased region" description="Polar residues" evidence="1">
    <location>
        <begin position="39"/>
        <end position="48"/>
    </location>
</feature>
<name>V4LZA0_EUTSA</name>
<feature type="region of interest" description="Disordered" evidence="1">
    <location>
        <begin position="1"/>
        <end position="49"/>
    </location>
</feature>
<evidence type="ECO:0000313" key="2">
    <source>
        <dbReference type="EMBL" id="ESQ47857.1"/>
    </source>
</evidence>
<dbReference type="AlphaFoldDB" id="V4LZA0"/>
<feature type="compositionally biased region" description="Basic and acidic residues" evidence="1">
    <location>
        <begin position="1"/>
        <end position="31"/>
    </location>
</feature>
<dbReference type="Proteomes" id="UP000030689">
    <property type="component" value="Unassembled WGS sequence"/>
</dbReference>
<dbReference type="Gramene" id="ESQ47857">
    <property type="protein sequence ID" value="ESQ47857"/>
    <property type="gene ID" value="EUTSA_v10021872mg"/>
</dbReference>
<gene>
    <name evidence="2" type="ORF">EUTSA_v10021872mg</name>
</gene>
<organism evidence="2 3">
    <name type="scientific">Eutrema salsugineum</name>
    <name type="common">Saltwater cress</name>
    <name type="synonym">Sisymbrium salsugineum</name>
    <dbReference type="NCBI Taxonomy" id="72664"/>
    <lineage>
        <taxon>Eukaryota</taxon>
        <taxon>Viridiplantae</taxon>
        <taxon>Streptophyta</taxon>
        <taxon>Embryophyta</taxon>
        <taxon>Tracheophyta</taxon>
        <taxon>Spermatophyta</taxon>
        <taxon>Magnoliopsida</taxon>
        <taxon>eudicotyledons</taxon>
        <taxon>Gunneridae</taxon>
        <taxon>Pentapetalae</taxon>
        <taxon>rosids</taxon>
        <taxon>malvids</taxon>
        <taxon>Brassicales</taxon>
        <taxon>Brassicaceae</taxon>
        <taxon>Eutremeae</taxon>
        <taxon>Eutrema</taxon>
    </lineage>
</organism>